<feature type="binding site" evidence="10">
    <location>
        <begin position="302"/>
        <end position="304"/>
    </location>
    <ligand>
        <name>iminosuccinate</name>
        <dbReference type="ChEBI" id="CHEBI:77875"/>
    </ligand>
</feature>
<dbReference type="EC" id="2.5.1.72" evidence="2 10"/>
<feature type="binding site" evidence="10">
    <location>
        <position position="205"/>
    </location>
    <ligand>
        <name>iminosuccinate</name>
        <dbReference type="ChEBI" id="CHEBI:77875"/>
    </ligand>
</feature>
<comment type="function">
    <text evidence="10">Catalyzes the condensation of iminoaspartate with dihydroxyacetone phosphate to form quinolinate.</text>
</comment>
<dbReference type="AlphaFoldDB" id="R4Z5G7"/>
<comment type="cofactor">
    <cofactor evidence="10">
        <name>[4Fe-4S] cluster</name>
        <dbReference type="ChEBI" id="CHEBI:49883"/>
    </cofactor>
    <text evidence="10">Binds 1 [4Fe-4S] cluster per subunit.</text>
</comment>
<comment type="caution">
    <text evidence="11">The sequence shown here is derived from an EMBL/GenBank/DDBJ whole genome shotgun (WGS) entry which is preliminary data.</text>
</comment>
<feature type="binding site" evidence="10">
    <location>
        <position position="152"/>
    </location>
    <ligand>
        <name>[4Fe-4S] cluster</name>
        <dbReference type="ChEBI" id="CHEBI:49883"/>
    </ligand>
</feature>
<dbReference type="Gene3D" id="3.40.50.10800">
    <property type="entry name" value="NadA-like"/>
    <property type="match status" value="3"/>
</dbReference>
<dbReference type="InterPro" id="IPR003473">
    <property type="entry name" value="NadA"/>
</dbReference>
<proteinExistence type="inferred from homology"/>
<evidence type="ECO:0000256" key="3">
    <source>
        <dbReference type="ARBA" id="ARBA00022485"/>
    </source>
</evidence>
<feature type="binding site" evidence="10">
    <location>
        <position position="105"/>
    </location>
    <ligand>
        <name>iminosuccinate</name>
        <dbReference type="ChEBI" id="CHEBI:77875"/>
    </ligand>
</feature>
<evidence type="ECO:0000256" key="1">
    <source>
        <dbReference type="ARBA" id="ARBA00005065"/>
    </source>
</evidence>
<dbReference type="HOGENOM" id="CLU_047382_2_0_11"/>
<organism evidence="11 12">
    <name type="scientific">Candidatus Neomicrothrix parvicella RN1</name>
    <dbReference type="NCBI Taxonomy" id="1229780"/>
    <lineage>
        <taxon>Bacteria</taxon>
        <taxon>Bacillati</taxon>
        <taxon>Actinomycetota</taxon>
        <taxon>Acidimicrobiia</taxon>
        <taxon>Acidimicrobiales</taxon>
        <taxon>Microthrixaceae</taxon>
        <taxon>Candidatus Neomicrothrix</taxon>
    </lineage>
</organism>
<evidence type="ECO:0000256" key="6">
    <source>
        <dbReference type="ARBA" id="ARBA00022679"/>
    </source>
</evidence>
<dbReference type="UniPathway" id="UPA00253">
    <property type="reaction ID" value="UER00327"/>
</dbReference>
<evidence type="ECO:0000256" key="8">
    <source>
        <dbReference type="ARBA" id="ARBA00023004"/>
    </source>
</evidence>
<dbReference type="PANTHER" id="PTHR30573">
    <property type="entry name" value="QUINOLINATE SYNTHETASE A"/>
    <property type="match status" value="1"/>
</dbReference>
<dbReference type="PANTHER" id="PTHR30573:SF0">
    <property type="entry name" value="QUINOLINATE SYNTHASE, CHLOROPLASTIC"/>
    <property type="match status" value="1"/>
</dbReference>
<dbReference type="GO" id="GO:0005829">
    <property type="term" value="C:cytosol"/>
    <property type="evidence" value="ECO:0007669"/>
    <property type="project" value="TreeGrafter"/>
</dbReference>
<feature type="binding site" evidence="10">
    <location>
        <position position="88"/>
    </location>
    <ligand>
        <name>iminosuccinate</name>
        <dbReference type="ChEBI" id="CHEBI:77875"/>
    </ligand>
</feature>
<feature type="binding site" evidence="10">
    <location>
        <begin position="184"/>
        <end position="186"/>
    </location>
    <ligand>
        <name>iminosuccinate</name>
        <dbReference type="ChEBI" id="CHEBI:77875"/>
    </ligand>
</feature>
<dbReference type="Proteomes" id="UP000018291">
    <property type="component" value="Unassembled WGS sequence"/>
</dbReference>
<dbReference type="STRING" id="1229780.BN381_410040"/>
<dbReference type="NCBIfam" id="NF006883">
    <property type="entry name" value="PRK09375.2-4"/>
    <property type="match status" value="1"/>
</dbReference>
<dbReference type="EMBL" id="CANL01000036">
    <property type="protein sequence ID" value="CCM64571.1"/>
    <property type="molecule type" value="Genomic_DNA"/>
</dbReference>
<keyword evidence="3 10" id="KW-0004">4Fe-4S</keyword>
<dbReference type="GO" id="GO:0034628">
    <property type="term" value="P:'de novo' NAD+ biosynthetic process from L-aspartate"/>
    <property type="evidence" value="ECO:0007669"/>
    <property type="project" value="TreeGrafter"/>
</dbReference>
<keyword evidence="5 10" id="KW-0662">Pyridine nucleotide biosynthesis</keyword>
<comment type="catalytic activity">
    <reaction evidence="10">
        <text>iminosuccinate + dihydroxyacetone phosphate = quinolinate + phosphate + 2 H2O + H(+)</text>
        <dbReference type="Rhea" id="RHEA:25888"/>
        <dbReference type="ChEBI" id="CHEBI:15377"/>
        <dbReference type="ChEBI" id="CHEBI:15378"/>
        <dbReference type="ChEBI" id="CHEBI:29959"/>
        <dbReference type="ChEBI" id="CHEBI:43474"/>
        <dbReference type="ChEBI" id="CHEBI:57642"/>
        <dbReference type="ChEBI" id="CHEBI:77875"/>
        <dbReference type="EC" id="2.5.1.72"/>
    </reaction>
</comment>
<evidence type="ECO:0000256" key="5">
    <source>
        <dbReference type="ARBA" id="ARBA00022642"/>
    </source>
</evidence>
<keyword evidence="8 10" id="KW-0408">Iron</keyword>
<evidence type="ECO:0000256" key="7">
    <source>
        <dbReference type="ARBA" id="ARBA00022723"/>
    </source>
</evidence>
<feature type="binding site" evidence="10">
    <location>
        <position position="276"/>
    </location>
    <ligand>
        <name>[4Fe-4S] cluster</name>
        <dbReference type="ChEBI" id="CHEBI:49883"/>
    </ligand>
</feature>
<dbReference type="SUPFAM" id="SSF142754">
    <property type="entry name" value="NadA-like"/>
    <property type="match status" value="1"/>
</dbReference>
<dbReference type="GO" id="GO:0046872">
    <property type="term" value="F:metal ion binding"/>
    <property type="evidence" value="ECO:0007669"/>
    <property type="project" value="UniProtKB-KW"/>
</dbReference>
<comment type="similarity">
    <text evidence="10">Belongs to the quinolinate synthase family. Type 3 subfamily.</text>
</comment>
<gene>
    <name evidence="10 11" type="primary">nadA</name>
    <name evidence="11" type="ORF">BN381_410040</name>
</gene>
<dbReference type="InterPro" id="IPR036094">
    <property type="entry name" value="NadA_sf"/>
</dbReference>
<evidence type="ECO:0000256" key="10">
    <source>
        <dbReference type="HAMAP-Rule" id="MF_00569"/>
    </source>
</evidence>
<dbReference type="InterPro" id="IPR023515">
    <property type="entry name" value="Quinolinate_synth_A_type3"/>
</dbReference>
<evidence type="ECO:0000256" key="4">
    <source>
        <dbReference type="ARBA" id="ARBA00022490"/>
    </source>
</evidence>
<dbReference type="HAMAP" id="MF_00569">
    <property type="entry name" value="NadA_type3"/>
    <property type="match status" value="1"/>
</dbReference>
<keyword evidence="9 10" id="KW-0411">Iron-sulfur</keyword>
<feature type="binding site" evidence="10">
    <location>
        <position position="367"/>
    </location>
    <ligand>
        <name>[4Fe-4S] cluster</name>
        <dbReference type="ChEBI" id="CHEBI:49883"/>
    </ligand>
</feature>
<accession>R4Z5G7</accession>
<dbReference type="GO" id="GO:0051539">
    <property type="term" value="F:4 iron, 4 sulfur cluster binding"/>
    <property type="evidence" value="ECO:0007669"/>
    <property type="project" value="UniProtKB-KW"/>
</dbReference>
<protein>
    <recommendedName>
        <fullName evidence="2 10">Quinolinate synthase</fullName>
        <ecNumber evidence="2 10">2.5.1.72</ecNumber>
    </recommendedName>
</protein>
<evidence type="ECO:0000256" key="2">
    <source>
        <dbReference type="ARBA" id="ARBA00012669"/>
    </source>
</evidence>
<dbReference type="Pfam" id="PF02445">
    <property type="entry name" value="NadA"/>
    <property type="match status" value="1"/>
</dbReference>
<sequence>MLRLNPTKSIGNWNQGCLAHSGRSGCGLITPYAAAAGYSSIARGEATGMMRLQGRLGAAYTDASPEELDVRIAAAKATLGDRLFILGHHYQRDEIIRWVDARGDSFKLAKLAQARPEATYIVFCGVHFMAEAADVLTSPEQRVVLPDLNAGCSMADMADLESVEDAWDELAAVTDIEKVVPITYMNSSAALKSFVGSHGGAVCTSSNARAVLEWAFAKGEGTKVLFFPDQHLGRNTGFDMGYGESDMAVWDPRKDLGGLAEADAKAATFLLWKGHCTVHQRFRPEHIAAFRAEHPNGMVVVHPECSHDVVELADTVGSTEVILRTVTEEAPPGSVIGVGTEVHMVQRMADENPDRTIVSLDPLVCPCSTMFRIDAPHLCWVLENLVEGNVVNEIRVDDETAEWARVALQRMLDIV</sequence>
<evidence type="ECO:0000313" key="11">
    <source>
        <dbReference type="EMBL" id="CCM64571.1"/>
    </source>
</evidence>
<dbReference type="GO" id="GO:0008987">
    <property type="term" value="F:quinolinate synthetase A activity"/>
    <property type="evidence" value="ECO:0007669"/>
    <property type="project" value="UniProtKB-UniRule"/>
</dbReference>
<evidence type="ECO:0000313" key="12">
    <source>
        <dbReference type="Proteomes" id="UP000018291"/>
    </source>
</evidence>
<keyword evidence="12" id="KW-1185">Reference proteome</keyword>
<evidence type="ECO:0000256" key="9">
    <source>
        <dbReference type="ARBA" id="ARBA00023014"/>
    </source>
</evidence>
<keyword evidence="6 10" id="KW-0808">Transferase</keyword>
<keyword evidence="7 10" id="KW-0479">Metal-binding</keyword>
<keyword evidence="4 10" id="KW-0963">Cytoplasm</keyword>
<feature type="binding site" evidence="10">
    <location>
        <position position="319"/>
    </location>
    <ligand>
        <name>iminosuccinate</name>
        <dbReference type="ChEBI" id="CHEBI:77875"/>
    </ligand>
</feature>
<dbReference type="NCBIfam" id="TIGR00550">
    <property type="entry name" value="nadA"/>
    <property type="match status" value="1"/>
</dbReference>
<reference evidence="11 12" key="1">
    <citation type="journal article" date="2013" name="ISME J.">
        <title>Metabolic model for the filamentous 'Candidatus Microthrix parvicella' based on genomic and metagenomic analyses.</title>
        <authorList>
            <person name="Jon McIlroy S."/>
            <person name="Kristiansen R."/>
            <person name="Albertsen M."/>
            <person name="Michael Karst S."/>
            <person name="Rossetti S."/>
            <person name="Lund Nielsen J."/>
            <person name="Tandoi V."/>
            <person name="James Seviour R."/>
            <person name="Nielsen P.H."/>
        </authorList>
    </citation>
    <scope>NUCLEOTIDE SEQUENCE [LARGE SCALE GENOMIC DNA]</scope>
    <source>
        <strain evidence="11 12">RN1</strain>
    </source>
</reference>
<name>R4Z5G7_9ACTN</name>
<dbReference type="eggNOG" id="COG0379">
    <property type="taxonomic scope" value="Bacteria"/>
</dbReference>
<comment type="subcellular location">
    <subcellularLocation>
        <location evidence="10">Cytoplasm</location>
    </subcellularLocation>
</comment>
<comment type="pathway">
    <text evidence="1 10">Cofactor biosynthesis; NAD(+) biosynthesis; quinolinate from iminoaspartate: step 1/1.</text>
</comment>